<dbReference type="AlphaFoldDB" id="A0A362X631"/>
<keyword evidence="1" id="KW-1015">Disulfide bond</keyword>
<accession>A0A362X631</accession>
<dbReference type="Proteomes" id="UP000251545">
    <property type="component" value="Unassembled WGS sequence"/>
</dbReference>
<keyword evidence="3" id="KW-0378">Hydrolase</keyword>
<dbReference type="SUPFAM" id="SSF49742">
    <property type="entry name" value="PHM/PNGase F"/>
    <property type="match status" value="2"/>
</dbReference>
<sequence length="461" mass="51970">MFRNMKLAHTVFVMAFLIVSCGSDNDDDIIKQDLPEYKLILGGQDDLLSTGMSFPNTDPNAVSISKPFTVKGEDLTTDVTISISNHFQLSLNNTNFTNTITIAANQSNNQTTVYVRYSPDETVKTDVDGVVTISNNQAENISFTVKGKTTLGNIINYLTFDKERLANGGGYKQHSRKTFTLHDDVTDIETIKMYVKLTCPDVGCDEWDVFANVKIKDQVSGEDYELARYITPYWNDNSQLDRGFEFDVTDFKSLLTGEVELRIRTECWNARGYEVTIDFDYIKGTPDYPYYAIARVFNYDNGSAAGIPYGIAHDKDLTREITIPENAESTHLRTFINGWGEANPSDANGRRCAEWCYRTHKIKINGADTFYHYLGPLNCESNPLNNQDPGNWKANRAGWCPGMEIPLRVDNFTTSMAGNSFNLEYELEDWVSDGTKDAFYPISTFVVVKSNTVINRPIVID</sequence>
<dbReference type="PROSITE" id="PS51257">
    <property type="entry name" value="PROKAR_LIPOPROTEIN"/>
    <property type="match status" value="1"/>
</dbReference>
<dbReference type="InterPro" id="IPR008977">
    <property type="entry name" value="PHM/PNGase_F_dom_sf"/>
</dbReference>
<dbReference type="EMBL" id="PVEO01000002">
    <property type="protein sequence ID" value="PQV50471.1"/>
    <property type="molecule type" value="Genomic_DNA"/>
</dbReference>
<dbReference type="PANTHER" id="PTHR39319">
    <property type="entry name" value="SI:DKEY-256H2.1"/>
    <property type="match status" value="1"/>
</dbReference>
<dbReference type="InterPro" id="IPR053251">
    <property type="entry name" value="N-glycanase"/>
</dbReference>
<dbReference type="GO" id="GO:0016798">
    <property type="term" value="F:hydrolase activity, acting on glycosyl bonds"/>
    <property type="evidence" value="ECO:0007669"/>
    <property type="project" value="UniProtKB-KW"/>
</dbReference>
<protein>
    <submittedName>
        <fullName evidence="3">Peptide-N-glycosidase F-like protein</fullName>
    </submittedName>
</protein>
<dbReference type="Pfam" id="PF09113">
    <property type="entry name" value="N-glycanase_C"/>
    <property type="match status" value="1"/>
</dbReference>
<name>A0A362X631_9FLAO</name>
<evidence type="ECO:0000313" key="4">
    <source>
        <dbReference type="Proteomes" id="UP000251545"/>
    </source>
</evidence>
<organism evidence="3 4">
    <name type="scientific">Jejuia pallidilutea</name>
    <dbReference type="NCBI Taxonomy" id="504487"/>
    <lineage>
        <taxon>Bacteria</taxon>
        <taxon>Pseudomonadati</taxon>
        <taxon>Bacteroidota</taxon>
        <taxon>Flavobacteriia</taxon>
        <taxon>Flavobacteriales</taxon>
        <taxon>Flavobacteriaceae</taxon>
        <taxon>Jejuia</taxon>
    </lineage>
</organism>
<feature type="domain" description="Peptide-N-glycosidase F C-terminal" evidence="2">
    <location>
        <begin position="313"/>
        <end position="446"/>
    </location>
</feature>
<evidence type="ECO:0000256" key="1">
    <source>
        <dbReference type="ARBA" id="ARBA00023157"/>
    </source>
</evidence>
<evidence type="ECO:0000313" key="3">
    <source>
        <dbReference type="EMBL" id="PQV50471.1"/>
    </source>
</evidence>
<comment type="caution">
    <text evidence="3">The sequence shown here is derived from an EMBL/GenBank/DDBJ whole genome shotgun (WGS) entry which is preliminary data.</text>
</comment>
<dbReference type="Gene3D" id="2.60.120.230">
    <property type="match status" value="2"/>
</dbReference>
<gene>
    <name evidence="3" type="ORF">CLV33_102333</name>
</gene>
<dbReference type="InterPro" id="IPR014784">
    <property type="entry name" value="Cu2_ascorb_mOase-like_C"/>
</dbReference>
<dbReference type="InterPro" id="IPR015197">
    <property type="entry name" value="PngaseF_C"/>
</dbReference>
<reference evidence="3 4" key="1">
    <citation type="submission" date="2018-02" db="EMBL/GenBank/DDBJ databases">
        <title>Genomic Encyclopedia of Archaeal and Bacterial Type Strains, Phase II (KMG-II): from individual species to whole genera.</title>
        <authorList>
            <person name="Goeker M."/>
        </authorList>
    </citation>
    <scope>NUCLEOTIDE SEQUENCE [LARGE SCALE GENOMIC DNA]</scope>
    <source>
        <strain evidence="3 4">DSM 21165</strain>
    </source>
</reference>
<dbReference type="GO" id="GO:0016715">
    <property type="term" value="F:oxidoreductase activity, acting on paired donors, with incorporation or reduction of molecular oxygen, reduced ascorbate as one donor, and incorporation of one atom of oxygen"/>
    <property type="evidence" value="ECO:0007669"/>
    <property type="project" value="InterPro"/>
</dbReference>
<keyword evidence="3" id="KW-0326">Glycosidase</keyword>
<proteinExistence type="predicted"/>
<dbReference type="PANTHER" id="PTHR39319:SF1">
    <property type="entry name" value="SI:DKEY-256H2.1"/>
    <property type="match status" value="1"/>
</dbReference>
<evidence type="ECO:0000259" key="2">
    <source>
        <dbReference type="Pfam" id="PF09113"/>
    </source>
</evidence>